<evidence type="ECO:0000313" key="3">
    <source>
        <dbReference type="EMBL" id="RZB86537.1"/>
    </source>
</evidence>
<dbReference type="InterPro" id="IPR007608">
    <property type="entry name" value="Senescence_reg_S40"/>
</dbReference>
<evidence type="ECO:0000256" key="2">
    <source>
        <dbReference type="SAM" id="MobiDB-lite"/>
    </source>
</evidence>
<feature type="compositionally biased region" description="Basic and acidic residues" evidence="2">
    <location>
        <begin position="46"/>
        <end position="58"/>
    </location>
</feature>
<comment type="similarity">
    <text evidence="1">Belongs to the senescence regulator S40 family.</text>
</comment>
<dbReference type="PANTHER" id="PTHR33083:SF82">
    <property type="entry name" value="SENESCENCE REGULATOR"/>
    <property type="match status" value="1"/>
</dbReference>
<evidence type="ECO:0000256" key="1">
    <source>
        <dbReference type="ARBA" id="ARBA00034773"/>
    </source>
</evidence>
<dbReference type="EMBL" id="QZWG01000010">
    <property type="protein sequence ID" value="RZB86537.1"/>
    <property type="molecule type" value="Genomic_DNA"/>
</dbReference>
<gene>
    <name evidence="3" type="ORF">D0Y65_026549</name>
</gene>
<sequence>MTGRDDGDPTLWLCRMWGDALTSPPSLLLFTPPEAEEGRIIVSRTSSDEDMTKSKGKDPLGGPMTRARARKAKALVWFSSSCNKGPIGNLGIILLGDQMVAGLMAVRETTPLTPTLSHTILNTAENPSVEPTEPPTLLFEVWLEENPTYTVGSEQKAGPSIVYVAFCSFFGNFQDSNNSGKATYFVAFVPLPIRSIRIVLDSPSMREVYYNFVEVVIYFTRPSLGRMIPRSSNSSSASSSNEYTVLQQSAPVNILDCDEDGEENDESDSKLPPHEFIARRLERSQISSFSVLEGAGRTLKGRDLSKVRNVVLPKIGFLETL</sequence>
<feature type="region of interest" description="Disordered" evidence="2">
    <location>
        <begin position="45"/>
        <end position="64"/>
    </location>
</feature>
<dbReference type="AlphaFoldDB" id="A0A445IKE7"/>
<proteinExistence type="inferred from homology"/>
<evidence type="ECO:0000313" key="4">
    <source>
        <dbReference type="Proteomes" id="UP000289340"/>
    </source>
</evidence>
<accession>A0A445IKE7</accession>
<comment type="caution">
    <text evidence="3">The sequence shown here is derived from an EMBL/GenBank/DDBJ whole genome shotgun (WGS) entry which is preliminary data.</text>
</comment>
<name>A0A445IKE7_GLYSO</name>
<reference evidence="3 4" key="1">
    <citation type="submission" date="2018-09" db="EMBL/GenBank/DDBJ databases">
        <title>A high-quality reference genome of wild soybean provides a powerful tool to mine soybean genomes.</title>
        <authorList>
            <person name="Xie M."/>
            <person name="Chung C.Y.L."/>
            <person name="Li M.-W."/>
            <person name="Wong F.-L."/>
            <person name="Chan T.-F."/>
            <person name="Lam H.-M."/>
        </authorList>
    </citation>
    <scope>NUCLEOTIDE SEQUENCE [LARGE SCALE GENOMIC DNA]</scope>
    <source>
        <strain evidence="4">cv. W05</strain>
        <tissue evidence="3">Hypocotyl of etiolated seedlings</tissue>
    </source>
</reference>
<protein>
    <submittedName>
        <fullName evidence="3">Uncharacterized protein</fullName>
    </submittedName>
</protein>
<dbReference type="Proteomes" id="UP000289340">
    <property type="component" value="Chromosome 10"/>
</dbReference>
<dbReference type="Pfam" id="PF04520">
    <property type="entry name" value="Senescence_reg"/>
    <property type="match status" value="1"/>
</dbReference>
<dbReference type="GO" id="GO:0010150">
    <property type="term" value="P:leaf senescence"/>
    <property type="evidence" value="ECO:0007669"/>
    <property type="project" value="UniProtKB-ARBA"/>
</dbReference>
<dbReference type="PANTHER" id="PTHR33083">
    <property type="entry name" value="EXPRESSED PROTEIN"/>
    <property type="match status" value="1"/>
</dbReference>
<keyword evidence="4" id="KW-1185">Reference proteome</keyword>
<organism evidence="3 4">
    <name type="scientific">Glycine soja</name>
    <name type="common">Wild soybean</name>
    <dbReference type="NCBI Taxonomy" id="3848"/>
    <lineage>
        <taxon>Eukaryota</taxon>
        <taxon>Viridiplantae</taxon>
        <taxon>Streptophyta</taxon>
        <taxon>Embryophyta</taxon>
        <taxon>Tracheophyta</taxon>
        <taxon>Spermatophyta</taxon>
        <taxon>Magnoliopsida</taxon>
        <taxon>eudicotyledons</taxon>
        <taxon>Gunneridae</taxon>
        <taxon>Pentapetalae</taxon>
        <taxon>rosids</taxon>
        <taxon>fabids</taxon>
        <taxon>Fabales</taxon>
        <taxon>Fabaceae</taxon>
        <taxon>Papilionoideae</taxon>
        <taxon>50 kb inversion clade</taxon>
        <taxon>NPAAA clade</taxon>
        <taxon>indigoferoid/millettioid clade</taxon>
        <taxon>Phaseoleae</taxon>
        <taxon>Glycine</taxon>
        <taxon>Glycine subgen. Soja</taxon>
    </lineage>
</organism>